<dbReference type="RefSeq" id="WP_238721382.1">
    <property type="nucleotide sequence ID" value="NZ_JAHQCW010000011.1"/>
</dbReference>
<evidence type="ECO:0000256" key="2">
    <source>
        <dbReference type="ARBA" id="ARBA00022475"/>
    </source>
</evidence>
<evidence type="ECO:0000256" key="1">
    <source>
        <dbReference type="ARBA" id="ARBA00004651"/>
    </source>
</evidence>
<comment type="subcellular location">
    <subcellularLocation>
        <location evidence="1">Cell membrane</location>
        <topology evidence="1">Multi-pass membrane protein</topology>
    </subcellularLocation>
</comment>
<proteinExistence type="predicted"/>
<keyword evidence="4 6" id="KW-1133">Transmembrane helix</keyword>
<keyword evidence="5 6" id="KW-0472">Membrane</keyword>
<feature type="transmembrane region" description="Helical" evidence="6">
    <location>
        <begin position="440"/>
        <end position="462"/>
    </location>
</feature>
<feature type="transmembrane region" description="Helical" evidence="6">
    <location>
        <begin position="48"/>
        <end position="69"/>
    </location>
</feature>
<feature type="transmembrane region" description="Helical" evidence="6">
    <location>
        <begin position="247"/>
        <end position="270"/>
    </location>
</feature>
<reference evidence="7" key="1">
    <citation type="submission" date="2021-06" db="EMBL/GenBank/DDBJ databases">
        <title>Description of novel taxa of the family Lachnospiraceae.</title>
        <authorList>
            <person name="Chaplin A.V."/>
            <person name="Sokolova S.R."/>
            <person name="Pikina A.P."/>
            <person name="Korzhanova M."/>
            <person name="Belova V."/>
            <person name="Korostin D."/>
            <person name="Efimov B.A."/>
        </authorList>
    </citation>
    <scope>NUCLEOTIDE SEQUENCE</scope>
    <source>
        <strain evidence="7">ASD5720</strain>
    </source>
</reference>
<feature type="transmembrane region" description="Helical" evidence="6">
    <location>
        <begin position="125"/>
        <end position="142"/>
    </location>
</feature>
<evidence type="ECO:0000256" key="3">
    <source>
        <dbReference type="ARBA" id="ARBA00022692"/>
    </source>
</evidence>
<gene>
    <name evidence="7" type="ORF">KTH89_08595</name>
</gene>
<feature type="transmembrane region" description="Helical" evidence="6">
    <location>
        <begin position="224"/>
        <end position="241"/>
    </location>
</feature>
<dbReference type="Proteomes" id="UP000712157">
    <property type="component" value="Unassembled WGS sequence"/>
</dbReference>
<evidence type="ECO:0000313" key="7">
    <source>
        <dbReference type="EMBL" id="MBU9736595.1"/>
    </source>
</evidence>
<keyword evidence="3 6" id="KW-0812">Transmembrane</keyword>
<feature type="transmembrane region" description="Helical" evidence="6">
    <location>
        <begin position="12"/>
        <end position="36"/>
    </location>
</feature>
<dbReference type="Pfam" id="PF01943">
    <property type="entry name" value="Polysacc_synt"/>
    <property type="match status" value="1"/>
</dbReference>
<dbReference type="PANTHER" id="PTHR30250">
    <property type="entry name" value="PST FAMILY PREDICTED COLANIC ACID TRANSPORTER"/>
    <property type="match status" value="1"/>
</dbReference>
<accession>A0A949JWS0</accession>
<organism evidence="7 8">
    <name type="scientific">Diplocloster agilis</name>
    <dbReference type="NCBI Taxonomy" id="2850323"/>
    <lineage>
        <taxon>Bacteria</taxon>
        <taxon>Bacillati</taxon>
        <taxon>Bacillota</taxon>
        <taxon>Clostridia</taxon>
        <taxon>Lachnospirales</taxon>
        <taxon>Lachnospiraceae</taxon>
        <taxon>Diplocloster</taxon>
    </lineage>
</organism>
<feature type="transmembrane region" description="Helical" evidence="6">
    <location>
        <begin position="395"/>
        <end position="419"/>
    </location>
</feature>
<evidence type="ECO:0000256" key="5">
    <source>
        <dbReference type="ARBA" id="ARBA00023136"/>
    </source>
</evidence>
<dbReference type="AlphaFoldDB" id="A0A949JWS0"/>
<dbReference type="EMBL" id="JAHQCW010000011">
    <property type="protein sequence ID" value="MBU9736595.1"/>
    <property type="molecule type" value="Genomic_DNA"/>
</dbReference>
<feature type="transmembrane region" description="Helical" evidence="6">
    <location>
        <begin position="154"/>
        <end position="176"/>
    </location>
</feature>
<feature type="transmembrane region" description="Helical" evidence="6">
    <location>
        <begin position="349"/>
        <end position="375"/>
    </location>
</feature>
<evidence type="ECO:0000256" key="6">
    <source>
        <dbReference type="SAM" id="Phobius"/>
    </source>
</evidence>
<dbReference type="InterPro" id="IPR002797">
    <property type="entry name" value="Polysacc_synth"/>
</dbReference>
<keyword evidence="8" id="KW-1185">Reference proteome</keyword>
<dbReference type="GO" id="GO:0005886">
    <property type="term" value="C:plasma membrane"/>
    <property type="evidence" value="ECO:0007669"/>
    <property type="project" value="UniProtKB-SubCell"/>
</dbReference>
<feature type="transmembrane region" description="Helical" evidence="6">
    <location>
        <begin position="182"/>
        <end position="203"/>
    </location>
</feature>
<feature type="transmembrane region" description="Helical" evidence="6">
    <location>
        <begin position="468"/>
        <end position="489"/>
    </location>
</feature>
<protein>
    <submittedName>
        <fullName evidence="7">Oligosaccharide flippase family protein</fullName>
    </submittedName>
</protein>
<sequence>MRLEKIMKNGVIGLVTQVIVLVMGFLTQIVFTHYLGQTNYGLNSVISNLLNMLSLAELGVGSAITYHLYKPIAQGDQNTIASIMALFRRVYWTIGFVVFGLGCLLMLLIPVFITESGVDIGFVRLIFFIQLMSTVSTYFLSYKRTLLYADQRNYICALYDTLMNIIFSVLRIVSLVLYQDYIIYSVLMVLQQVAANLLISYYCNKQYPQLKDKHIKPYDKAKNLFVDTKNILVGKVAVYIYSSTDNLVISTFSSITGGLFTVGGLNYYVYITNAIRTIVNSVLYSMAPAIGNFLQSGKDSKEMYPLFNHYTFVRHFIASVAAAGLIVCSTPLVYMCYGGEQAVMPQIVVLLISLDVFISITSGPINELISVLGLFHYEKYLNAVGAAMNLISSIIFVQFIGVPGVLLGTVISQLFFWISKCILVFRKYFKDGMMEYWGKVLAYTAVDIVQVLGLLWLCGRLFPTPSVGGFIGAAALCVAVPFVLVVVVFHRTKEFQFAYQLTLGVLGKLRRVKK</sequence>
<comment type="caution">
    <text evidence="7">The sequence shown here is derived from an EMBL/GenBank/DDBJ whole genome shotgun (WGS) entry which is preliminary data.</text>
</comment>
<keyword evidence="2" id="KW-1003">Cell membrane</keyword>
<feature type="transmembrane region" description="Helical" evidence="6">
    <location>
        <begin position="277"/>
        <end position="295"/>
    </location>
</feature>
<dbReference type="InterPro" id="IPR050833">
    <property type="entry name" value="Poly_Biosynth_Transport"/>
</dbReference>
<evidence type="ECO:0000313" key="8">
    <source>
        <dbReference type="Proteomes" id="UP000712157"/>
    </source>
</evidence>
<feature type="transmembrane region" description="Helical" evidence="6">
    <location>
        <begin position="315"/>
        <end position="337"/>
    </location>
</feature>
<feature type="transmembrane region" description="Helical" evidence="6">
    <location>
        <begin position="90"/>
        <end position="113"/>
    </location>
</feature>
<name>A0A949JWS0_9FIRM</name>
<evidence type="ECO:0000256" key="4">
    <source>
        <dbReference type="ARBA" id="ARBA00022989"/>
    </source>
</evidence>
<dbReference type="PANTHER" id="PTHR30250:SF26">
    <property type="entry name" value="PSMA PROTEIN"/>
    <property type="match status" value="1"/>
</dbReference>